<name>A0A919GPD3_9ACTN</name>
<evidence type="ECO:0000313" key="4">
    <source>
        <dbReference type="EMBL" id="GHH87616.1"/>
    </source>
</evidence>
<feature type="domain" description="Enoyl reductase (ER)" evidence="3">
    <location>
        <begin position="11"/>
        <end position="327"/>
    </location>
</feature>
<evidence type="ECO:0000259" key="3">
    <source>
        <dbReference type="SMART" id="SM00829"/>
    </source>
</evidence>
<dbReference type="PANTHER" id="PTHR48106:SF18">
    <property type="entry name" value="QUINONE OXIDOREDUCTASE PIG3"/>
    <property type="match status" value="1"/>
</dbReference>
<dbReference type="AlphaFoldDB" id="A0A919GPD3"/>
<dbReference type="InterPro" id="IPR020843">
    <property type="entry name" value="ER"/>
</dbReference>
<evidence type="ECO:0000313" key="5">
    <source>
        <dbReference type="Proteomes" id="UP000603708"/>
    </source>
</evidence>
<evidence type="ECO:0000256" key="2">
    <source>
        <dbReference type="ARBA" id="ARBA00023002"/>
    </source>
</evidence>
<dbReference type="SUPFAM" id="SSF50129">
    <property type="entry name" value="GroES-like"/>
    <property type="match status" value="1"/>
</dbReference>
<dbReference type="SMART" id="SM00829">
    <property type="entry name" value="PKS_ER"/>
    <property type="match status" value="1"/>
</dbReference>
<dbReference type="CDD" id="cd08268">
    <property type="entry name" value="MDR2"/>
    <property type="match status" value="1"/>
</dbReference>
<protein>
    <submittedName>
        <fullName evidence="4">NADPH:quinone reductase</fullName>
    </submittedName>
</protein>
<dbReference type="InterPro" id="IPR013154">
    <property type="entry name" value="ADH-like_N"/>
</dbReference>
<comment type="caution">
    <text evidence="4">The sequence shown here is derived from an EMBL/GenBank/DDBJ whole genome shotgun (WGS) entry which is preliminary data.</text>
</comment>
<dbReference type="GO" id="GO:0070402">
    <property type="term" value="F:NADPH binding"/>
    <property type="evidence" value="ECO:0007669"/>
    <property type="project" value="TreeGrafter"/>
</dbReference>
<dbReference type="InterPro" id="IPR011032">
    <property type="entry name" value="GroES-like_sf"/>
</dbReference>
<proteinExistence type="predicted"/>
<reference evidence="4" key="2">
    <citation type="submission" date="2020-09" db="EMBL/GenBank/DDBJ databases">
        <authorList>
            <person name="Sun Q."/>
            <person name="Ohkuma M."/>
        </authorList>
    </citation>
    <scope>NUCLEOTIDE SEQUENCE</scope>
    <source>
        <strain evidence="4">JCM 5069</strain>
    </source>
</reference>
<reference evidence="4" key="1">
    <citation type="journal article" date="2014" name="Int. J. Syst. Evol. Microbiol.">
        <title>Complete genome sequence of Corynebacterium casei LMG S-19264T (=DSM 44701T), isolated from a smear-ripened cheese.</title>
        <authorList>
            <consortium name="US DOE Joint Genome Institute (JGI-PGF)"/>
            <person name="Walter F."/>
            <person name="Albersmeier A."/>
            <person name="Kalinowski J."/>
            <person name="Ruckert C."/>
        </authorList>
    </citation>
    <scope>NUCLEOTIDE SEQUENCE</scope>
    <source>
        <strain evidence="4">JCM 5069</strain>
    </source>
</reference>
<dbReference type="PANTHER" id="PTHR48106">
    <property type="entry name" value="QUINONE OXIDOREDUCTASE PIG3-RELATED"/>
    <property type="match status" value="1"/>
</dbReference>
<dbReference type="SUPFAM" id="SSF51735">
    <property type="entry name" value="NAD(P)-binding Rossmann-fold domains"/>
    <property type="match status" value="1"/>
</dbReference>
<dbReference type="InterPro" id="IPR036291">
    <property type="entry name" value="NAD(P)-bd_dom_sf"/>
</dbReference>
<dbReference type="Pfam" id="PF08240">
    <property type="entry name" value="ADH_N"/>
    <property type="match status" value="1"/>
</dbReference>
<dbReference type="Gene3D" id="3.40.50.720">
    <property type="entry name" value="NAD(P)-binding Rossmann-like Domain"/>
    <property type="match status" value="1"/>
</dbReference>
<dbReference type="GO" id="GO:0016651">
    <property type="term" value="F:oxidoreductase activity, acting on NAD(P)H"/>
    <property type="evidence" value="ECO:0007669"/>
    <property type="project" value="TreeGrafter"/>
</dbReference>
<dbReference type="Pfam" id="PF00107">
    <property type="entry name" value="ADH_zinc_N"/>
    <property type="match status" value="1"/>
</dbReference>
<gene>
    <name evidence="4" type="ORF">GCM10018793_64050</name>
</gene>
<sequence length="337" mass="34960">MSRAVRFHETGGPGVLRLEEVPEPVPGAGEVLIHTRALGLNRAEAMFRRGEYGIDPVLPSGLGYEAAGVVAAVGGGVTGLRVGQAVSVVPSFSMTDHPVHGEAVLAPAHAVVAHPEQLSFAEAASVWMQFVTAYGGLVDTAGVHPGDTVLIPAASSSVGLAAIQIAHQAGARAVALTRTGAKRQRLLDAGADAVIATTEEDTVARVRELTGGEGARVIFDPVGGTALADLVEAAAHEAVIVLYGVLDRASAPLDVGTVLFKHLTLRGFELFEITTDDERRAAAVDHVRRGLATGELRPVIDRTFPLDDIAEAHRYLEAGGQIGKIVVTVAPRDATAS</sequence>
<dbReference type="RefSeq" id="WP_189938161.1">
    <property type="nucleotide sequence ID" value="NZ_BNCD01000029.1"/>
</dbReference>
<accession>A0A919GPD3</accession>
<keyword evidence="5" id="KW-1185">Reference proteome</keyword>
<dbReference type="InterPro" id="IPR013149">
    <property type="entry name" value="ADH-like_C"/>
</dbReference>
<keyword evidence="1" id="KW-0521">NADP</keyword>
<keyword evidence="2" id="KW-0560">Oxidoreductase</keyword>
<dbReference type="EMBL" id="BNCD01000029">
    <property type="protein sequence ID" value="GHH87616.1"/>
    <property type="molecule type" value="Genomic_DNA"/>
</dbReference>
<organism evidence="4 5">
    <name type="scientific">Streptomyces sulfonofaciens</name>
    <dbReference type="NCBI Taxonomy" id="68272"/>
    <lineage>
        <taxon>Bacteria</taxon>
        <taxon>Bacillati</taxon>
        <taxon>Actinomycetota</taxon>
        <taxon>Actinomycetes</taxon>
        <taxon>Kitasatosporales</taxon>
        <taxon>Streptomycetaceae</taxon>
        <taxon>Streptomyces</taxon>
    </lineage>
</organism>
<evidence type="ECO:0000256" key="1">
    <source>
        <dbReference type="ARBA" id="ARBA00022857"/>
    </source>
</evidence>
<dbReference type="Proteomes" id="UP000603708">
    <property type="component" value="Unassembled WGS sequence"/>
</dbReference>
<dbReference type="Gene3D" id="3.90.180.10">
    <property type="entry name" value="Medium-chain alcohol dehydrogenases, catalytic domain"/>
    <property type="match status" value="1"/>
</dbReference>